<keyword evidence="3" id="KW-1185">Reference proteome</keyword>
<dbReference type="Pfam" id="PF20619">
    <property type="entry name" value="DUF6804"/>
    <property type="match status" value="1"/>
</dbReference>
<name>A0ABY0FE36_9NEIS</name>
<feature type="transmembrane region" description="Helical" evidence="1">
    <location>
        <begin position="27"/>
        <end position="44"/>
    </location>
</feature>
<gene>
    <name evidence="2" type="ORF">EBB06_06900</name>
</gene>
<dbReference type="RefSeq" id="WP_129212477.1">
    <property type="nucleotide sequence ID" value="NZ_REGR01000004.1"/>
</dbReference>
<keyword evidence="1" id="KW-1133">Transmembrane helix</keyword>
<evidence type="ECO:0000256" key="1">
    <source>
        <dbReference type="SAM" id="Phobius"/>
    </source>
</evidence>
<accession>A0ABY0FE36</accession>
<keyword evidence="1" id="KW-0472">Membrane</keyword>
<feature type="transmembrane region" description="Helical" evidence="1">
    <location>
        <begin position="51"/>
        <end position="68"/>
    </location>
</feature>
<evidence type="ECO:0000313" key="2">
    <source>
        <dbReference type="EMBL" id="RXZ44258.1"/>
    </source>
</evidence>
<dbReference type="Proteomes" id="UP000290682">
    <property type="component" value="Unassembled WGS sequence"/>
</dbReference>
<feature type="transmembrane region" description="Helical" evidence="1">
    <location>
        <begin position="74"/>
        <end position="93"/>
    </location>
</feature>
<dbReference type="EMBL" id="REGR01000004">
    <property type="protein sequence ID" value="RXZ44258.1"/>
    <property type="molecule type" value="Genomic_DNA"/>
</dbReference>
<sequence length="96" mass="10495">MPAAVIYVCAAMLFVGAAPLPYGYYMLLRLVVCGVFAFAAFVAFDRKSKVLPWVYGFMALVFNPFVKIHFPKEMWAVVDVAAGVLLVATAKAVKTN</sequence>
<proteinExistence type="predicted"/>
<comment type="caution">
    <text evidence="2">The sequence shown here is derived from an EMBL/GenBank/DDBJ whole genome shotgun (WGS) entry which is preliminary data.</text>
</comment>
<reference evidence="2 3" key="1">
    <citation type="submission" date="2018-10" db="EMBL/GenBank/DDBJ databases">
        <title>Draft genome of Fastidiocella sp. strain 375T, a bacterium isolated from a karstic cave dripping water.</title>
        <authorList>
            <person name="Coelho C."/>
            <person name="Verissimo A."/>
            <person name="Tiago I."/>
        </authorList>
    </citation>
    <scope>NUCLEOTIDE SEQUENCE [LARGE SCALE GENOMIC DNA]</scope>
    <source>
        <strain evidence="2 3">CAVE-375</strain>
    </source>
</reference>
<keyword evidence="1" id="KW-0812">Transmembrane</keyword>
<organism evidence="2 3">
    <name type="scientific">Crenobacter cavernae</name>
    <dbReference type="NCBI Taxonomy" id="2290923"/>
    <lineage>
        <taxon>Bacteria</taxon>
        <taxon>Pseudomonadati</taxon>
        <taxon>Pseudomonadota</taxon>
        <taxon>Betaproteobacteria</taxon>
        <taxon>Neisseriales</taxon>
        <taxon>Neisseriaceae</taxon>
        <taxon>Crenobacter</taxon>
    </lineage>
</organism>
<protein>
    <submittedName>
        <fullName evidence="2">Uncharacterized protein</fullName>
    </submittedName>
</protein>
<evidence type="ECO:0000313" key="3">
    <source>
        <dbReference type="Proteomes" id="UP000290682"/>
    </source>
</evidence>
<dbReference type="InterPro" id="IPR046548">
    <property type="entry name" value="DUF6804"/>
</dbReference>